<proteinExistence type="predicted"/>
<accession>A0A089HPH2</accession>
<dbReference type="CDD" id="cd00188">
    <property type="entry name" value="TOPRIM"/>
    <property type="match status" value="1"/>
</dbReference>
<dbReference type="AlphaFoldDB" id="A0A089HPH2"/>
<evidence type="ECO:0000313" key="1">
    <source>
        <dbReference type="EMBL" id="AIQ12283.1"/>
    </source>
</evidence>
<evidence type="ECO:0008006" key="3">
    <source>
        <dbReference type="Google" id="ProtNLM"/>
    </source>
</evidence>
<dbReference type="Proteomes" id="UP000029409">
    <property type="component" value="Chromosome"/>
</dbReference>
<gene>
    <name evidence="1" type="ORF">PDUR_10395</name>
</gene>
<name>A0A089HPH2_PAEDU</name>
<sequence>MRGCKSLLNTEIVDFICSHYLSKGSELEPATLSESGRGFEIDIFRAGSRTRRRIGKITGGHADNVLSHENRVPEVLERLFHSPRVRKSERDLLRDTRDASLCNGGLAEGWIMRIDRYESDGKTVARTEYVMGYALYIHLERKRRRAQEREKQTIATWHARLGTVLEERNKVPDGLSGKENRHLLWNFIEDMAAKLEHCSVYKEVFEVIWNKEQPWQGRKLEYYVDFIIALAEIAAARAHFDWKEIGARYYREIGGSKRFDPYKVDFLEAAEEQIGCPLPLLGLCSGGTVTPIYFAGELSGRGGFAYPQGFLHAVTDVTVWKTEFRTGCHTMWLTENRAVLTRMSAEPDFLLNSGSLIIGLDGQLRSGHRKLIKDVLTGSKSIGQVIVWCDGDKSGLDIARNVQALLQPAHPAGVKWILPPAVDQKGDDPRSCLFRTWEAYEAAALAGLDRNQADEQEAEMGDTDIWNMWMDL</sequence>
<dbReference type="EMBL" id="CP009288">
    <property type="protein sequence ID" value="AIQ12283.1"/>
    <property type="molecule type" value="Genomic_DNA"/>
</dbReference>
<protein>
    <recommendedName>
        <fullName evidence="3">DUF2399 domain-containing protein</fullName>
    </recommendedName>
</protein>
<dbReference type="eggNOG" id="ENOG502ZPZQ">
    <property type="taxonomic scope" value="Bacteria"/>
</dbReference>
<dbReference type="KEGG" id="pdu:PDUR_10395"/>
<evidence type="ECO:0000313" key="2">
    <source>
        <dbReference type="Proteomes" id="UP000029409"/>
    </source>
</evidence>
<organism evidence="1 2">
    <name type="scientific">Paenibacillus durus</name>
    <name type="common">Paenibacillus azotofixans</name>
    <dbReference type="NCBI Taxonomy" id="44251"/>
    <lineage>
        <taxon>Bacteria</taxon>
        <taxon>Bacillati</taxon>
        <taxon>Bacillota</taxon>
        <taxon>Bacilli</taxon>
        <taxon>Bacillales</taxon>
        <taxon>Paenibacillaceae</taxon>
        <taxon>Paenibacillus</taxon>
    </lineage>
</organism>
<reference evidence="1 2" key="1">
    <citation type="submission" date="2014-08" db="EMBL/GenBank/DDBJ databases">
        <title>Comparative genomics of the Paenibacillus odorifer group.</title>
        <authorList>
            <person name="den Bakker H.C."/>
            <person name="Tsai Y.-C."/>
            <person name="Martin N."/>
            <person name="Korlach J."/>
            <person name="Wiedmann M."/>
        </authorList>
    </citation>
    <scope>NUCLEOTIDE SEQUENCE [LARGE SCALE GENOMIC DNA]</scope>
    <source>
        <strain evidence="1 2">DSM 1735</strain>
    </source>
</reference>
<keyword evidence="2" id="KW-1185">Reference proteome</keyword>